<evidence type="ECO:0000313" key="2">
    <source>
        <dbReference type="Proteomes" id="UP000756387"/>
    </source>
</evidence>
<dbReference type="SUPFAM" id="SSF142906">
    <property type="entry name" value="YjbR-like"/>
    <property type="match status" value="1"/>
</dbReference>
<dbReference type="Proteomes" id="UP000756387">
    <property type="component" value="Unassembled WGS sequence"/>
</dbReference>
<organism evidence="1 2">
    <name type="scientific">Nocardioides malaquae</name>
    <dbReference type="NCBI Taxonomy" id="2773426"/>
    <lineage>
        <taxon>Bacteria</taxon>
        <taxon>Bacillati</taxon>
        <taxon>Actinomycetota</taxon>
        <taxon>Actinomycetes</taxon>
        <taxon>Propionibacteriales</taxon>
        <taxon>Nocardioidaceae</taxon>
        <taxon>Nocardioides</taxon>
    </lineage>
</organism>
<dbReference type="RefSeq" id="WP_193636414.1">
    <property type="nucleotide sequence ID" value="NZ_JADCSA010000001.1"/>
</dbReference>
<reference evidence="1 2" key="1">
    <citation type="submission" date="2020-10" db="EMBL/GenBank/DDBJ databases">
        <title>Nocardioides sp. isolated from sludge.</title>
        <authorList>
            <person name="Zhang X."/>
        </authorList>
    </citation>
    <scope>NUCLEOTIDE SEQUENCE [LARGE SCALE GENOMIC DNA]</scope>
    <source>
        <strain evidence="1 2">Y6</strain>
    </source>
</reference>
<gene>
    <name evidence="1" type="ORF">IEQ44_00195</name>
</gene>
<dbReference type="InterPro" id="IPR058532">
    <property type="entry name" value="YjbR/MT2646/Rv2570-like"/>
</dbReference>
<name>A0ABR9RNB7_9ACTN</name>
<proteinExistence type="predicted"/>
<keyword evidence="1" id="KW-0238">DNA-binding</keyword>
<evidence type="ECO:0000313" key="1">
    <source>
        <dbReference type="EMBL" id="MBE7323068.1"/>
    </source>
</evidence>
<protein>
    <submittedName>
        <fullName evidence="1">MmcQ/YjbR family DNA-binding protein</fullName>
    </submittedName>
</protein>
<comment type="caution">
    <text evidence="1">The sequence shown here is derived from an EMBL/GenBank/DDBJ whole genome shotgun (WGS) entry which is preliminary data.</text>
</comment>
<dbReference type="Pfam" id="PF04237">
    <property type="entry name" value="YjbR"/>
    <property type="match status" value="1"/>
</dbReference>
<dbReference type="EMBL" id="JADCSA010000001">
    <property type="protein sequence ID" value="MBE7323068.1"/>
    <property type="molecule type" value="Genomic_DNA"/>
</dbReference>
<dbReference type="GO" id="GO:0003677">
    <property type="term" value="F:DNA binding"/>
    <property type="evidence" value="ECO:0007669"/>
    <property type="project" value="UniProtKB-KW"/>
</dbReference>
<dbReference type="InterPro" id="IPR038056">
    <property type="entry name" value="YjbR-like_sf"/>
</dbReference>
<sequence length="138" mass="15313">MSRPAHPDDVEAICASLPETELGTSWGDVPTWKVPRGAKGRGFLLYRRPHSSAVDPVSGEMYDDLLVVVVPGPGEKAALVEDPDLPFFTIEHFRTTNAVLVQQSRLGEMTYEELREILTDAWACRAPTRLVKEFFADG</sequence>
<keyword evidence="2" id="KW-1185">Reference proteome</keyword>
<accession>A0ABR9RNB7</accession>